<feature type="transmembrane region" description="Helical" evidence="5">
    <location>
        <begin position="171"/>
        <end position="193"/>
    </location>
</feature>
<protein>
    <submittedName>
        <fullName evidence="8">Copper resistance protein CopC</fullName>
    </submittedName>
</protein>
<feature type="signal peptide" evidence="6">
    <location>
        <begin position="1"/>
        <end position="27"/>
    </location>
</feature>
<evidence type="ECO:0000256" key="1">
    <source>
        <dbReference type="ARBA" id="ARBA00004196"/>
    </source>
</evidence>
<dbReference type="Proteomes" id="UP000664385">
    <property type="component" value="Unassembled WGS sequence"/>
</dbReference>
<dbReference type="InterPro" id="IPR007348">
    <property type="entry name" value="CopC_dom"/>
</dbReference>
<dbReference type="SUPFAM" id="SSF81296">
    <property type="entry name" value="E set domains"/>
    <property type="match status" value="1"/>
</dbReference>
<evidence type="ECO:0000313" key="9">
    <source>
        <dbReference type="Proteomes" id="UP000664385"/>
    </source>
</evidence>
<dbReference type="GO" id="GO:0046688">
    <property type="term" value="P:response to copper ion"/>
    <property type="evidence" value="ECO:0007669"/>
    <property type="project" value="InterPro"/>
</dbReference>
<gene>
    <name evidence="8" type="ORF">JF543_01290</name>
</gene>
<comment type="subcellular location">
    <subcellularLocation>
        <location evidence="1">Cell envelope</location>
    </subcellularLocation>
</comment>
<proteinExistence type="predicted"/>
<comment type="caution">
    <text evidence="8">The sequence shown here is derived from an EMBL/GenBank/DDBJ whole genome shotgun (WGS) entry which is preliminary data.</text>
</comment>
<feature type="domain" description="CopC" evidence="7">
    <location>
        <begin position="28"/>
        <end position="125"/>
    </location>
</feature>
<keyword evidence="2" id="KW-0479">Metal-binding</keyword>
<keyword evidence="5" id="KW-0472">Membrane</keyword>
<dbReference type="AlphaFoldDB" id="A0A939DUA7"/>
<keyword evidence="4" id="KW-0186">Copper</keyword>
<dbReference type="InterPro" id="IPR014755">
    <property type="entry name" value="Cu-Rt/internalin_Ig-like"/>
</dbReference>
<evidence type="ECO:0000256" key="5">
    <source>
        <dbReference type="SAM" id="Phobius"/>
    </source>
</evidence>
<dbReference type="EMBL" id="JAEMWU010000001">
    <property type="protein sequence ID" value="MBN8204589.1"/>
    <property type="molecule type" value="Genomic_DNA"/>
</dbReference>
<dbReference type="GO" id="GO:0030313">
    <property type="term" value="C:cell envelope"/>
    <property type="evidence" value="ECO:0007669"/>
    <property type="project" value="UniProtKB-SubCell"/>
</dbReference>
<dbReference type="GO" id="GO:0005886">
    <property type="term" value="C:plasma membrane"/>
    <property type="evidence" value="ECO:0007669"/>
    <property type="project" value="TreeGrafter"/>
</dbReference>
<evidence type="ECO:0000256" key="2">
    <source>
        <dbReference type="ARBA" id="ARBA00022723"/>
    </source>
</evidence>
<dbReference type="InterPro" id="IPR014756">
    <property type="entry name" value="Ig_E-set"/>
</dbReference>
<organism evidence="8 9">
    <name type="scientific">Microbacterium esteraromaticum</name>
    <dbReference type="NCBI Taxonomy" id="57043"/>
    <lineage>
        <taxon>Bacteria</taxon>
        <taxon>Bacillati</taxon>
        <taxon>Actinomycetota</taxon>
        <taxon>Actinomycetes</taxon>
        <taxon>Micrococcales</taxon>
        <taxon>Microbacteriaceae</taxon>
        <taxon>Microbacterium</taxon>
    </lineage>
</organism>
<keyword evidence="5" id="KW-0812">Transmembrane</keyword>
<evidence type="ECO:0000256" key="3">
    <source>
        <dbReference type="ARBA" id="ARBA00022729"/>
    </source>
</evidence>
<accession>A0A939DUA7</accession>
<evidence type="ECO:0000259" key="7">
    <source>
        <dbReference type="Pfam" id="PF04234"/>
    </source>
</evidence>
<dbReference type="GO" id="GO:0005507">
    <property type="term" value="F:copper ion binding"/>
    <property type="evidence" value="ECO:0007669"/>
    <property type="project" value="InterPro"/>
</dbReference>
<dbReference type="GO" id="GO:0006825">
    <property type="term" value="P:copper ion transport"/>
    <property type="evidence" value="ECO:0007669"/>
    <property type="project" value="InterPro"/>
</dbReference>
<evidence type="ECO:0000313" key="8">
    <source>
        <dbReference type="EMBL" id="MBN8204589.1"/>
    </source>
</evidence>
<dbReference type="InterPro" id="IPR032694">
    <property type="entry name" value="CopC/D"/>
</dbReference>
<evidence type="ECO:0000256" key="4">
    <source>
        <dbReference type="ARBA" id="ARBA00023008"/>
    </source>
</evidence>
<sequence>MFRIRTVLATAAVAVLAGLGVAAPASAHDTIVSSSPGADEQLSAAPEEVVLVFSNELLSLDGNTGTAMIVEDESGKDWVAGEPVVEADTVTVPLEPGMTDGTYLVTWKVVSSDGHPTSGDYSFSIAGVAPTEAPATETAEPEPTESATAVTTQAEVTDEAEVPADDESAPWPLLIGLGVVLLAAVVTFIVILARKKR</sequence>
<evidence type="ECO:0000256" key="6">
    <source>
        <dbReference type="SAM" id="SignalP"/>
    </source>
</evidence>
<dbReference type="RefSeq" id="WP_179409676.1">
    <property type="nucleotide sequence ID" value="NZ_JAEKJQ010000001.1"/>
</dbReference>
<keyword evidence="5" id="KW-1133">Transmembrane helix</keyword>
<dbReference type="Pfam" id="PF04234">
    <property type="entry name" value="CopC"/>
    <property type="match status" value="1"/>
</dbReference>
<keyword evidence="3 6" id="KW-0732">Signal</keyword>
<dbReference type="PANTHER" id="PTHR34820">
    <property type="entry name" value="INNER MEMBRANE PROTEIN YEBZ"/>
    <property type="match status" value="1"/>
</dbReference>
<dbReference type="Gene3D" id="2.60.40.1220">
    <property type="match status" value="1"/>
</dbReference>
<reference evidence="8" key="1">
    <citation type="submission" date="2020-12" db="EMBL/GenBank/DDBJ databases">
        <title>PHA producing bacteria isolated from mangrove.</title>
        <authorList>
            <person name="Zheng W."/>
            <person name="Yu S."/>
            <person name="Huang Y."/>
        </authorList>
    </citation>
    <scope>NUCLEOTIDE SEQUENCE</scope>
    <source>
        <strain evidence="8">GN8-5</strain>
    </source>
</reference>
<dbReference type="GO" id="GO:0042597">
    <property type="term" value="C:periplasmic space"/>
    <property type="evidence" value="ECO:0007669"/>
    <property type="project" value="InterPro"/>
</dbReference>
<name>A0A939DUA7_9MICO</name>
<dbReference type="PANTHER" id="PTHR34820:SF4">
    <property type="entry name" value="INNER MEMBRANE PROTEIN YEBZ"/>
    <property type="match status" value="1"/>
</dbReference>
<feature type="chain" id="PRO_5037013522" evidence="6">
    <location>
        <begin position="28"/>
        <end position="197"/>
    </location>
</feature>